<dbReference type="EMBL" id="LHYE01000001">
    <property type="protein sequence ID" value="KXB07737.1"/>
    <property type="molecule type" value="Genomic_DNA"/>
</dbReference>
<keyword evidence="3" id="KW-1185">Reference proteome</keyword>
<keyword evidence="1" id="KW-0175">Coiled coil</keyword>
<dbReference type="AlphaFoldDB" id="A0A133VMU3"/>
<organism evidence="2 3">
    <name type="scientific">candidate division MSBL1 archaeon SCGC-AAA382A20</name>
    <dbReference type="NCBI Taxonomy" id="1698280"/>
    <lineage>
        <taxon>Archaea</taxon>
        <taxon>Methanobacteriati</taxon>
        <taxon>Methanobacteriota</taxon>
        <taxon>candidate division MSBL1</taxon>
    </lineage>
</organism>
<dbReference type="Gene3D" id="1.20.5.110">
    <property type="match status" value="1"/>
</dbReference>
<sequence>MRNKDDFKPYSDARRILEKRKKESEEDVWSVLIESAVDATKRMFEEMEKEEKKGPKAKISEEEIMSKTVQDSLRNMFKSLEEIESPMVQKLDQVHEKLDRIEERLERLEEVNQMQTVVVREISEEQAREEILDYLEEKEKAYPSDIAEDLNISLGLTLDVIHDLKEEEKLGEVEGD</sequence>
<protein>
    <submittedName>
        <fullName evidence="2">Uncharacterized protein</fullName>
    </submittedName>
</protein>
<proteinExistence type="predicted"/>
<feature type="coiled-coil region" evidence="1">
    <location>
        <begin position="91"/>
        <end position="118"/>
    </location>
</feature>
<name>A0A133VMU3_9EURY</name>
<dbReference type="Proteomes" id="UP000070263">
    <property type="component" value="Unassembled WGS sequence"/>
</dbReference>
<reference evidence="2 3" key="1">
    <citation type="journal article" date="2016" name="Sci. Rep.">
        <title>Metabolic traits of an uncultured archaeal lineage -MSBL1- from brine pools of the Red Sea.</title>
        <authorList>
            <person name="Mwirichia R."/>
            <person name="Alam I."/>
            <person name="Rashid M."/>
            <person name="Vinu M."/>
            <person name="Ba-Alawi W."/>
            <person name="Anthony Kamau A."/>
            <person name="Kamanda Ngugi D."/>
            <person name="Goker M."/>
            <person name="Klenk H.P."/>
            <person name="Bajic V."/>
            <person name="Stingl U."/>
        </authorList>
    </citation>
    <scope>NUCLEOTIDE SEQUENCE [LARGE SCALE GENOMIC DNA]</scope>
    <source>
        <strain evidence="2">SCGC-AAA382A20</strain>
    </source>
</reference>
<gene>
    <name evidence="2" type="ORF">AKJ51_00040</name>
</gene>
<evidence type="ECO:0000313" key="2">
    <source>
        <dbReference type="EMBL" id="KXB07737.1"/>
    </source>
</evidence>
<evidence type="ECO:0000313" key="3">
    <source>
        <dbReference type="Proteomes" id="UP000070263"/>
    </source>
</evidence>
<evidence type="ECO:0000256" key="1">
    <source>
        <dbReference type="SAM" id="Coils"/>
    </source>
</evidence>
<accession>A0A133VMU3</accession>
<comment type="caution">
    <text evidence="2">The sequence shown here is derived from an EMBL/GenBank/DDBJ whole genome shotgun (WGS) entry which is preliminary data.</text>
</comment>